<dbReference type="Pfam" id="PF03713">
    <property type="entry name" value="DUF305"/>
    <property type="match status" value="1"/>
</dbReference>
<dbReference type="RefSeq" id="WP_024496079.1">
    <property type="nucleotide sequence ID" value="NZ_AWGA01000054.1"/>
</dbReference>
<evidence type="ECO:0000313" key="3">
    <source>
        <dbReference type="EMBL" id="TEA27142.1"/>
    </source>
</evidence>
<evidence type="ECO:0000256" key="1">
    <source>
        <dbReference type="SAM" id="SignalP"/>
    </source>
</evidence>
<evidence type="ECO:0000313" key="4">
    <source>
        <dbReference type="Proteomes" id="UP000506160"/>
    </source>
</evidence>
<dbReference type="Gene3D" id="1.20.1260.10">
    <property type="match status" value="1"/>
</dbReference>
<organism evidence="3 4">
    <name type="scientific">Candidatus Schmidhempelia bombi str. Bimp</name>
    <dbReference type="NCBI Taxonomy" id="1387197"/>
    <lineage>
        <taxon>Bacteria</taxon>
        <taxon>Pseudomonadati</taxon>
        <taxon>Pseudomonadota</taxon>
        <taxon>Gammaproteobacteria</taxon>
        <taxon>Orbales</taxon>
        <taxon>Orbaceae</taxon>
        <taxon>Candidatus Schmidhempelia</taxon>
    </lineage>
</organism>
<dbReference type="InterPro" id="IPR012347">
    <property type="entry name" value="Ferritin-like"/>
</dbReference>
<dbReference type="PANTHER" id="PTHR36933:SF1">
    <property type="entry name" value="SLL0788 PROTEIN"/>
    <property type="match status" value="1"/>
</dbReference>
<proteinExistence type="predicted"/>
<feature type="signal peptide" evidence="1">
    <location>
        <begin position="1"/>
        <end position="22"/>
    </location>
</feature>
<reference evidence="3 4" key="1">
    <citation type="journal article" date="2014" name="Appl. Environ. Microbiol.">
        <title>Genomic features of a bumble bee symbiont reflect its host environment.</title>
        <authorList>
            <person name="Martinson V.G."/>
            <person name="Magoc T."/>
            <person name="Koch H."/>
            <person name="Salzberg S.L."/>
            <person name="Moran N.A."/>
        </authorList>
    </citation>
    <scope>NUCLEOTIDE SEQUENCE [LARGE SCALE GENOMIC DNA]</scope>
    <source>
        <strain evidence="3 4">Bimp</strain>
    </source>
</reference>
<protein>
    <submittedName>
        <fullName evidence="3">DUF305 domain-containing protein</fullName>
    </submittedName>
</protein>
<gene>
    <name evidence="3" type="ORF">O970_05170</name>
</gene>
<evidence type="ECO:0000259" key="2">
    <source>
        <dbReference type="Pfam" id="PF03713"/>
    </source>
</evidence>
<name>A0AB94ICJ9_9GAMM</name>
<keyword evidence="4" id="KW-1185">Reference proteome</keyword>
<sequence length="128" mass="14447">MKKLMITTLLVTTLGLSDSVLASQTTMTMPVAENTPTVVTKEYMKVMDDMHKPMMDGIMDAEPDVAFVKGMIAHHQGAVDMAKIELKYGKDVKLRKLAKAIIEDQEKEILFMKHWLNNYENSSLTVDK</sequence>
<dbReference type="PANTHER" id="PTHR36933">
    <property type="entry name" value="SLL0788 PROTEIN"/>
    <property type="match status" value="1"/>
</dbReference>
<feature type="domain" description="DUF305" evidence="2">
    <location>
        <begin position="24"/>
        <end position="116"/>
    </location>
</feature>
<dbReference type="InterPro" id="IPR005183">
    <property type="entry name" value="DUF305_CopM-like"/>
</dbReference>
<dbReference type="AlphaFoldDB" id="A0AB94ICJ9"/>
<keyword evidence="1" id="KW-0732">Signal</keyword>
<dbReference type="Proteomes" id="UP000506160">
    <property type="component" value="Unassembled WGS sequence"/>
</dbReference>
<feature type="chain" id="PRO_5044502602" evidence="1">
    <location>
        <begin position="23"/>
        <end position="128"/>
    </location>
</feature>
<accession>A0AB94ICJ9</accession>
<comment type="caution">
    <text evidence="3">The sequence shown here is derived from an EMBL/GenBank/DDBJ whole genome shotgun (WGS) entry which is preliminary data.</text>
</comment>
<dbReference type="EMBL" id="AWGA01000054">
    <property type="protein sequence ID" value="TEA27142.1"/>
    <property type="molecule type" value="Genomic_DNA"/>
</dbReference>